<dbReference type="InterPro" id="IPR051834">
    <property type="entry name" value="RING_finger_E3_ligase"/>
</dbReference>
<comment type="caution">
    <text evidence="5">The sequence shown here is derived from an EMBL/GenBank/DDBJ whole genome shotgun (WGS) entry which is preliminary data.</text>
</comment>
<feature type="region of interest" description="Disordered" evidence="4">
    <location>
        <begin position="1"/>
        <end position="63"/>
    </location>
</feature>
<dbReference type="InterPro" id="IPR013083">
    <property type="entry name" value="Znf_RING/FYVE/PHD"/>
</dbReference>
<dbReference type="AlphaFoldDB" id="A0AAV1RLG7"/>
<sequence length="824" mass="91143">MEEMNSDQVFEIPDTPERSAARRINGAQFGKESNSSMLGRQRKSGFMDEKSLNPLQASRSRVLGENGLNRKLHLHLQRSPINVDEYSPQSISPLENGHPHQSAPLFRRPAIDNNSKPENRQSKGAQHAEKRKAGHATNSSKKPSCVENDDFLDLTETSEPDRILDIVFPCGASKDLQVKETREDRISSNGGSSLQLAPRSSRISGGTSKGKEKIDLNTCNGSGSDSNIVKGIDPSSGYRHKIEKQLPVCHLSVSSPRVAGQKRLVRNGCISPHNIATRAQKIAESPQDGSTGDEKHHARNKLSDGPSNTDLRGIVAEEHGCYRAKGKWAVHPSTSKEHDANISNMSTRTSVINNEASSETRDDRRDGLLGGWTSTHKRSKTKDQPLSYMDQHILGRDDDVRCFTNKQHDDRLVEGDNGSGSKLHHVGNVVAKRRRTHGLTSRNQGECPTMVPDDSKILFLGSSQESSSSRSSRVHNHQHEGNLEPIYEIDELSTEMRNNDPLVIGSRSNDDSDVRARQVEADEMLARELQERLYHEEPIFGGGEMDESIARALQQEDDALSAASGQIHPAPHLRNSSIVHPSRQRLPRSSQNLSNRRGTQAQVNTTRTSALRNRLLNRTPVRISRGRNPVPAAFPGGLNFQFPSGMDLDMRLNILENLEASMTASHMLQVQRDFNENDYEMLLALDDNVSRHGASASQINSLPESVVQTDNFEETCAVCLEAPVIGEKIRHLPCLHKFHKEVGISVLIHGSAEKHHARFASRLQLVNFAPLDFSASIMKSPQSLVDMLGRQSGILDQIFSEVDAKGNSILLSDHLRRLSGASMN</sequence>
<dbReference type="Gene3D" id="3.30.40.10">
    <property type="entry name" value="Zinc/RING finger domain, C3HC4 (zinc finger)"/>
    <property type="match status" value="1"/>
</dbReference>
<organism evidence="5 6">
    <name type="scientific">Dovyalis caffra</name>
    <dbReference type="NCBI Taxonomy" id="77055"/>
    <lineage>
        <taxon>Eukaryota</taxon>
        <taxon>Viridiplantae</taxon>
        <taxon>Streptophyta</taxon>
        <taxon>Embryophyta</taxon>
        <taxon>Tracheophyta</taxon>
        <taxon>Spermatophyta</taxon>
        <taxon>Magnoliopsida</taxon>
        <taxon>eudicotyledons</taxon>
        <taxon>Gunneridae</taxon>
        <taxon>Pentapetalae</taxon>
        <taxon>rosids</taxon>
        <taxon>fabids</taxon>
        <taxon>Malpighiales</taxon>
        <taxon>Salicaceae</taxon>
        <taxon>Flacourtieae</taxon>
        <taxon>Dovyalis</taxon>
    </lineage>
</organism>
<dbReference type="PANTHER" id="PTHR45931:SF25">
    <property type="entry name" value="E3 UBIQUITIN-PROTEIN LIGASE RLIM-LIKE ISOFORM X1"/>
    <property type="match status" value="1"/>
</dbReference>
<feature type="compositionally biased region" description="Low complexity" evidence="4">
    <location>
        <begin position="462"/>
        <end position="471"/>
    </location>
</feature>
<protein>
    <submittedName>
        <fullName evidence="5">Uncharacterized protein</fullName>
    </submittedName>
</protein>
<feature type="region of interest" description="Disordered" evidence="4">
    <location>
        <begin position="558"/>
        <end position="610"/>
    </location>
</feature>
<evidence type="ECO:0000256" key="4">
    <source>
        <dbReference type="SAM" id="MobiDB-lite"/>
    </source>
</evidence>
<dbReference type="Proteomes" id="UP001314170">
    <property type="component" value="Unassembled WGS sequence"/>
</dbReference>
<keyword evidence="6" id="KW-1185">Reference proteome</keyword>
<dbReference type="GO" id="GO:0005634">
    <property type="term" value="C:nucleus"/>
    <property type="evidence" value="ECO:0007669"/>
    <property type="project" value="TreeGrafter"/>
</dbReference>
<feature type="region of interest" description="Disordered" evidence="4">
    <location>
        <begin position="462"/>
        <end position="483"/>
    </location>
</feature>
<evidence type="ECO:0000313" key="6">
    <source>
        <dbReference type="Proteomes" id="UP001314170"/>
    </source>
</evidence>
<feature type="region of interest" description="Disordered" evidence="4">
    <location>
        <begin position="350"/>
        <end position="385"/>
    </location>
</feature>
<dbReference type="GO" id="GO:0008270">
    <property type="term" value="F:zinc ion binding"/>
    <property type="evidence" value="ECO:0007669"/>
    <property type="project" value="UniProtKB-KW"/>
</dbReference>
<reference evidence="5 6" key="1">
    <citation type="submission" date="2024-01" db="EMBL/GenBank/DDBJ databases">
        <authorList>
            <person name="Waweru B."/>
        </authorList>
    </citation>
    <scope>NUCLEOTIDE SEQUENCE [LARGE SCALE GENOMIC DNA]</scope>
</reference>
<evidence type="ECO:0000256" key="1">
    <source>
        <dbReference type="ARBA" id="ARBA00022723"/>
    </source>
</evidence>
<name>A0AAV1RLG7_9ROSI</name>
<keyword evidence="1" id="KW-0479">Metal-binding</keyword>
<dbReference type="GO" id="GO:0061630">
    <property type="term" value="F:ubiquitin protein ligase activity"/>
    <property type="evidence" value="ECO:0007669"/>
    <property type="project" value="TreeGrafter"/>
</dbReference>
<feature type="compositionally biased region" description="Basic and acidic residues" evidence="4">
    <location>
        <begin position="358"/>
        <end position="367"/>
    </location>
</feature>
<evidence type="ECO:0000313" key="5">
    <source>
        <dbReference type="EMBL" id="CAK7336222.1"/>
    </source>
</evidence>
<feature type="region of interest" description="Disordered" evidence="4">
    <location>
        <begin position="179"/>
        <end position="219"/>
    </location>
</feature>
<accession>A0AAV1RLG7</accession>
<dbReference type="EMBL" id="CAWUPB010000994">
    <property type="protein sequence ID" value="CAK7336222.1"/>
    <property type="molecule type" value="Genomic_DNA"/>
</dbReference>
<keyword evidence="2" id="KW-0863">Zinc-finger</keyword>
<dbReference type="SUPFAM" id="SSF57850">
    <property type="entry name" value="RING/U-box"/>
    <property type="match status" value="1"/>
</dbReference>
<evidence type="ECO:0000256" key="3">
    <source>
        <dbReference type="ARBA" id="ARBA00022833"/>
    </source>
</evidence>
<dbReference type="GO" id="GO:0006511">
    <property type="term" value="P:ubiquitin-dependent protein catabolic process"/>
    <property type="evidence" value="ECO:0007669"/>
    <property type="project" value="TreeGrafter"/>
</dbReference>
<dbReference type="PANTHER" id="PTHR45931">
    <property type="entry name" value="SI:CH211-59O9.10"/>
    <property type="match status" value="1"/>
</dbReference>
<feature type="region of interest" description="Disordered" evidence="4">
    <location>
        <begin position="84"/>
        <end position="147"/>
    </location>
</feature>
<proteinExistence type="predicted"/>
<feature type="region of interest" description="Disordered" evidence="4">
    <location>
        <begin position="282"/>
        <end position="311"/>
    </location>
</feature>
<feature type="compositionally biased region" description="Polar residues" evidence="4">
    <location>
        <begin position="587"/>
        <end position="610"/>
    </location>
</feature>
<evidence type="ECO:0000256" key="2">
    <source>
        <dbReference type="ARBA" id="ARBA00022771"/>
    </source>
</evidence>
<keyword evidence="3" id="KW-0862">Zinc</keyword>
<gene>
    <name evidence="5" type="ORF">DCAF_LOCUS11229</name>
</gene>